<feature type="region of interest" description="Disordered" evidence="2">
    <location>
        <begin position="1"/>
        <end position="69"/>
    </location>
</feature>
<accession>G3AI88</accession>
<protein>
    <recommendedName>
        <fullName evidence="3">Monopolin complex subunit Csm1/Pcs1 C-terminal domain-containing protein</fullName>
    </recommendedName>
</protein>
<dbReference type="GO" id="GO:0033551">
    <property type="term" value="C:monopolin complex"/>
    <property type="evidence" value="ECO:0007669"/>
    <property type="project" value="InterPro"/>
</dbReference>
<dbReference type="InParanoid" id="G3AI88"/>
<evidence type="ECO:0000313" key="5">
    <source>
        <dbReference type="Proteomes" id="UP000000709"/>
    </source>
</evidence>
<dbReference type="InterPro" id="IPR020981">
    <property type="entry name" value="Csm1/Pcs1_C"/>
</dbReference>
<organism evidence="5">
    <name type="scientific">Spathaspora passalidarum (strain NRRL Y-27907 / 11-Y1)</name>
    <dbReference type="NCBI Taxonomy" id="619300"/>
    <lineage>
        <taxon>Eukaryota</taxon>
        <taxon>Fungi</taxon>
        <taxon>Dikarya</taxon>
        <taxon>Ascomycota</taxon>
        <taxon>Saccharomycotina</taxon>
        <taxon>Pichiomycetes</taxon>
        <taxon>Debaryomycetaceae</taxon>
        <taxon>Spathaspora</taxon>
    </lineage>
</organism>
<dbReference type="FunCoup" id="G3AI88">
    <property type="interactions" value="169"/>
</dbReference>
<dbReference type="InterPro" id="IPR038608">
    <property type="entry name" value="Csm1/Pcs1_C_sf"/>
</dbReference>
<dbReference type="GO" id="GO:1990644">
    <property type="term" value="F:microtubule site clamp"/>
    <property type="evidence" value="ECO:0007669"/>
    <property type="project" value="TreeGrafter"/>
</dbReference>
<dbReference type="PANTHER" id="PTHR28006:SF1">
    <property type="entry name" value="MONOPOLIN COMPLEX SUBUNIT CSM1"/>
    <property type="match status" value="1"/>
</dbReference>
<dbReference type="Proteomes" id="UP000000709">
    <property type="component" value="Unassembled WGS sequence"/>
</dbReference>
<sequence>MPPKPRTKSVTKSNQKSPENSRRVSSRISERVSAVEPDDDTPSATPNKKKPASNTPSRPSSKRAKGPISIITEQDILTTTDSEDLIELINDLTNTKQDEIFTKYQTKMQSQLENDHMLIQELQLELRRKNDTIDKLLDEISQLKQSQSGEAELTFESPIRKRQPMNDITLTKELENISITLDMIELLAGVRVVNFQEDDSMLYFDVKQSSPPLFITYQLIISKEFEATAQVNYVPTFLDALENEFDHGDDEVDIVENARFLKRILPDYLCEKLLFPIDTLAQFYSKVGRALHKKK</sequence>
<proteinExistence type="predicted"/>
<evidence type="ECO:0000313" key="4">
    <source>
        <dbReference type="EMBL" id="EGW33657.1"/>
    </source>
</evidence>
<dbReference type="OMA" id="GLWFDTS"/>
<dbReference type="Pfam" id="PF12539">
    <property type="entry name" value="Csm1"/>
    <property type="match status" value="1"/>
</dbReference>
<dbReference type="GO" id="GO:0034506">
    <property type="term" value="C:chromosome, centromeric core domain"/>
    <property type="evidence" value="ECO:0007669"/>
    <property type="project" value="TreeGrafter"/>
</dbReference>
<keyword evidence="5" id="KW-1185">Reference proteome</keyword>
<dbReference type="KEGG" id="spaa:SPAPADRAFT_133618"/>
<dbReference type="OrthoDB" id="2431049at2759"/>
<dbReference type="GO" id="GO:0005730">
    <property type="term" value="C:nucleolus"/>
    <property type="evidence" value="ECO:0007669"/>
    <property type="project" value="TreeGrafter"/>
</dbReference>
<dbReference type="eggNOG" id="ENOG502RZY3">
    <property type="taxonomic scope" value="Eukaryota"/>
</dbReference>
<reference evidence="4 5" key="1">
    <citation type="journal article" date="2011" name="Proc. Natl. Acad. Sci. U.S.A.">
        <title>Comparative genomics of xylose-fermenting fungi for enhanced biofuel production.</title>
        <authorList>
            <person name="Wohlbach D.J."/>
            <person name="Kuo A."/>
            <person name="Sato T.K."/>
            <person name="Potts K.M."/>
            <person name="Salamov A.A."/>
            <person name="LaButti K.M."/>
            <person name="Sun H."/>
            <person name="Clum A."/>
            <person name="Pangilinan J.L."/>
            <person name="Lindquist E.A."/>
            <person name="Lucas S."/>
            <person name="Lapidus A."/>
            <person name="Jin M."/>
            <person name="Gunawan C."/>
            <person name="Balan V."/>
            <person name="Dale B.E."/>
            <person name="Jeffries T.W."/>
            <person name="Zinkel R."/>
            <person name="Barry K.W."/>
            <person name="Grigoriev I.V."/>
            <person name="Gasch A.P."/>
        </authorList>
    </citation>
    <scope>NUCLEOTIDE SEQUENCE [LARGE SCALE GENOMIC DNA]</scope>
    <source>
        <strain evidence="5">NRRL Y-27907 / 11-Y1</strain>
    </source>
</reference>
<name>G3AI88_SPAPN</name>
<dbReference type="HOGENOM" id="CLU_060768_0_0_1"/>
<dbReference type="GO" id="GO:0051315">
    <property type="term" value="P:attachment of mitotic spindle microtubules to kinetochore"/>
    <property type="evidence" value="ECO:0007669"/>
    <property type="project" value="TreeGrafter"/>
</dbReference>
<dbReference type="GeneID" id="18869760"/>
<dbReference type="EMBL" id="GL996500">
    <property type="protein sequence ID" value="EGW33657.1"/>
    <property type="molecule type" value="Genomic_DNA"/>
</dbReference>
<dbReference type="RefSeq" id="XP_007373241.1">
    <property type="nucleotide sequence ID" value="XM_007373179.1"/>
</dbReference>
<feature type="coiled-coil region" evidence="1">
    <location>
        <begin position="119"/>
        <end position="146"/>
    </location>
</feature>
<dbReference type="Gene3D" id="3.90.1150.80">
    <property type="match status" value="1"/>
</dbReference>
<keyword evidence="1" id="KW-0175">Coiled coil</keyword>
<evidence type="ECO:0000256" key="1">
    <source>
        <dbReference type="SAM" id="Coils"/>
    </source>
</evidence>
<evidence type="ECO:0000259" key="3">
    <source>
        <dbReference type="Pfam" id="PF12539"/>
    </source>
</evidence>
<dbReference type="PANTHER" id="PTHR28006">
    <property type="entry name" value="MONOPOLIN COMPLEX SUBUNIT CSM1"/>
    <property type="match status" value="1"/>
</dbReference>
<dbReference type="GO" id="GO:0045144">
    <property type="term" value="P:meiotic sister chromatid segregation"/>
    <property type="evidence" value="ECO:0007669"/>
    <property type="project" value="TreeGrafter"/>
</dbReference>
<dbReference type="CDD" id="cd23787">
    <property type="entry name" value="RWD_CSM1"/>
    <property type="match status" value="1"/>
</dbReference>
<evidence type="ECO:0000256" key="2">
    <source>
        <dbReference type="SAM" id="MobiDB-lite"/>
    </source>
</evidence>
<gene>
    <name evidence="4" type="ORF">SPAPADRAFT_133618</name>
</gene>
<dbReference type="GO" id="GO:0072686">
    <property type="term" value="C:mitotic spindle"/>
    <property type="evidence" value="ECO:0007669"/>
    <property type="project" value="TreeGrafter"/>
</dbReference>
<feature type="domain" description="Monopolin complex subunit Csm1/Pcs1 C-terminal" evidence="3">
    <location>
        <begin position="179"/>
        <end position="277"/>
    </location>
</feature>
<dbReference type="AlphaFoldDB" id="G3AI88"/>
<dbReference type="InterPro" id="IPR040349">
    <property type="entry name" value="Csm1/Pcs1"/>
</dbReference>
<feature type="compositionally biased region" description="Polar residues" evidence="2">
    <location>
        <begin position="42"/>
        <end position="59"/>
    </location>
</feature>